<comment type="caution">
    <text evidence="1">The sequence shown here is derived from an EMBL/GenBank/DDBJ whole genome shotgun (WGS) entry which is preliminary data.</text>
</comment>
<evidence type="ECO:0000313" key="2">
    <source>
        <dbReference type="EMBL" id="RXJ72051.1"/>
    </source>
</evidence>
<proteinExistence type="predicted"/>
<dbReference type="AlphaFoldDB" id="A0A4Q0YMP8"/>
<keyword evidence="3" id="KW-1185">Reference proteome</keyword>
<protein>
    <submittedName>
        <fullName evidence="1">Uncharacterized protein</fullName>
    </submittedName>
</protein>
<gene>
    <name evidence="1" type="ORF">CS022_18050</name>
    <name evidence="2" type="ORF">CS022_18145</name>
</gene>
<dbReference type="Proteomes" id="UP000290287">
    <property type="component" value="Unassembled WGS sequence"/>
</dbReference>
<organism evidence="1 3">
    <name type="scientific">Veronia nyctiphanis</name>
    <dbReference type="NCBI Taxonomy" id="1278244"/>
    <lineage>
        <taxon>Bacteria</taxon>
        <taxon>Pseudomonadati</taxon>
        <taxon>Pseudomonadota</taxon>
        <taxon>Gammaproteobacteria</taxon>
        <taxon>Vibrionales</taxon>
        <taxon>Vibrionaceae</taxon>
        <taxon>Veronia</taxon>
    </lineage>
</organism>
<dbReference type="OrthoDB" id="5918454at2"/>
<dbReference type="RefSeq" id="WP_129123441.1">
    <property type="nucleotide sequence ID" value="NZ_PEIB01000027.1"/>
</dbReference>
<dbReference type="EMBL" id="PEIB01000027">
    <property type="protein sequence ID" value="RXJ72036.1"/>
    <property type="molecule type" value="Genomic_DNA"/>
</dbReference>
<evidence type="ECO:0000313" key="3">
    <source>
        <dbReference type="Proteomes" id="UP000290287"/>
    </source>
</evidence>
<evidence type="ECO:0000313" key="1">
    <source>
        <dbReference type="EMBL" id="RXJ72036.1"/>
    </source>
</evidence>
<sequence>MNNERINIPFTDENSIVLRAIALALLNPEPEMLKRLRAAKAELIGDKVYDLAYAFSLTRFGYSYLSEERRKLSGHCRKDVQNIAARVYNRVFGSEAPVEPAIETVPVSTGIDIEVPDSTDAVPDVCDNNHTEALSHEWLTEVISSAGTFTYSIEGIKPLSGFDLSLVHRPEGSGYLALRVIDANGPKGMSKFVGQFVREMVNLQRHLPDMSRFEVDESGVMLKLSPEWCVDAEFRAKMVSLFETLRPLKLIQKSSSFS</sequence>
<dbReference type="EMBL" id="PEIB01000027">
    <property type="protein sequence ID" value="RXJ72051.1"/>
    <property type="molecule type" value="Genomic_DNA"/>
</dbReference>
<name>A0A4Q0YMP8_9GAMM</name>
<reference evidence="1 3" key="1">
    <citation type="submission" date="2017-10" db="EMBL/GenBank/DDBJ databases">
        <title>Nyctiphanis sp. nov., isolated from the stomach of the euphausiid Nyctiphanes simplex (Hansen, 1911) in the Gulf of California.</title>
        <authorList>
            <person name="Gomez-Gil B."/>
            <person name="Aguilar-Mendez M."/>
            <person name="Lopez-Cortes A."/>
            <person name="Gomez-Gutierrez J."/>
            <person name="Roque A."/>
            <person name="Lang E."/>
            <person name="Gonzalez-Castillo A."/>
        </authorList>
    </citation>
    <scope>NUCLEOTIDE SEQUENCE [LARGE SCALE GENOMIC DNA]</scope>
    <source>
        <strain evidence="1 3">CAIM 600</strain>
    </source>
</reference>
<accession>A0A4Q0YMP8</accession>